<evidence type="ECO:0000313" key="4">
    <source>
        <dbReference type="Proteomes" id="UP000630097"/>
    </source>
</evidence>
<dbReference type="InterPro" id="IPR002347">
    <property type="entry name" value="SDR_fam"/>
</dbReference>
<dbReference type="Pfam" id="PF00106">
    <property type="entry name" value="adh_short"/>
    <property type="match status" value="1"/>
</dbReference>
<dbReference type="GO" id="GO:0016491">
    <property type="term" value="F:oxidoreductase activity"/>
    <property type="evidence" value="ECO:0007669"/>
    <property type="project" value="UniProtKB-KW"/>
</dbReference>
<gene>
    <name evidence="3" type="ORF">Pka01_38020</name>
</gene>
<dbReference type="AlphaFoldDB" id="A0A8J3M1J5"/>
<dbReference type="InterPro" id="IPR036291">
    <property type="entry name" value="NAD(P)-bd_dom_sf"/>
</dbReference>
<dbReference type="PRINTS" id="PR00081">
    <property type="entry name" value="GDHRDH"/>
</dbReference>
<protein>
    <submittedName>
        <fullName evidence="3">3-oxoacyl-ACP reductase</fullName>
    </submittedName>
</protein>
<evidence type="ECO:0000313" key="3">
    <source>
        <dbReference type="EMBL" id="GIG80675.1"/>
    </source>
</evidence>
<sequence length="277" mass="29896">MSRFNQGNGMRTILITGATDGLGRHLAGRIASRGDRVIVHGRDADRVRRVREEIGGATEGVLADLADLRQVDRMATEVEERFDRLDVLVNNAGIGGGVPGSGREESRDGIELRFAVNYLAGCHLARRLVPLLVRSAPARIVNVASAGQQAIDFGDPLLTKEYGRQRAYSQSKLAQIMFTVDLAAELAGQGVSVTALHPATYMDTTMVRDSGAPILSPVSEGGDATLRLIDEDVPSGRYFNGTREARADSQAYDAEARARLRVLSDDLIRRALGQTTP</sequence>
<accession>A0A8J3M1J5</accession>
<dbReference type="PANTHER" id="PTHR43157:SF31">
    <property type="entry name" value="PHOSPHATIDYLINOSITOL-GLYCAN BIOSYNTHESIS CLASS F PROTEIN"/>
    <property type="match status" value="1"/>
</dbReference>
<dbReference type="SUPFAM" id="SSF51735">
    <property type="entry name" value="NAD(P)-binding Rossmann-fold domains"/>
    <property type="match status" value="1"/>
</dbReference>
<dbReference type="PANTHER" id="PTHR43157">
    <property type="entry name" value="PHOSPHATIDYLINOSITOL-GLYCAN BIOSYNTHESIS CLASS F PROTEIN-RELATED"/>
    <property type="match status" value="1"/>
</dbReference>
<proteinExistence type="inferred from homology"/>
<dbReference type="EMBL" id="BONV01000015">
    <property type="protein sequence ID" value="GIG80675.1"/>
    <property type="molecule type" value="Genomic_DNA"/>
</dbReference>
<dbReference type="PRINTS" id="PR00080">
    <property type="entry name" value="SDRFAMILY"/>
</dbReference>
<evidence type="ECO:0000256" key="2">
    <source>
        <dbReference type="RuleBase" id="RU000363"/>
    </source>
</evidence>
<comment type="similarity">
    <text evidence="2">Belongs to the short-chain dehydrogenases/reductases (SDR) family.</text>
</comment>
<name>A0A8J3M1J5_9ACTN</name>
<dbReference type="Proteomes" id="UP000630097">
    <property type="component" value="Unassembled WGS sequence"/>
</dbReference>
<dbReference type="Gene3D" id="3.40.50.720">
    <property type="entry name" value="NAD(P)-binding Rossmann-like Domain"/>
    <property type="match status" value="1"/>
</dbReference>
<keyword evidence="4" id="KW-1185">Reference proteome</keyword>
<comment type="caution">
    <text evidence="3">The sequence shown here is derived from an EMBL/GenBank/DDBJ whole genome shotgun (WGS) entry which is preliminary data.</text>
</comment>
<keyword evidence="1" id="KW-0560">Oxidoreductase</keyword>
<evidence type="ECO:0000256" key="1">
    <source>
        <dbReference type="ARBA" id="ARBA00023002"/>
    </source>
</evidence>
<reference evidence="3 4" key="1">
    <citation type="submission" date="2021-01" db="EMBL/GenBank/DDBJ databases">
        <title>Whole genome shotgun sequence of Planotetraspora kaengkrachanensis NBRC 104272.</title>
        <authorList>
            <person name="Komaki H."/>
            <person name="Tamura T."/>
        </authorList>
    </citation>
    <scope>NUCLEOTIDE SEQUENCE [LARGE SCALE GENOMIC DNA]</scope>
    <source>
        <strain evidence="3 4">NBRC 104272</strain>
    </source>
</reference>
<organism evidence="3 4">
    <name type="scientific">Planotetraspora kaengkrachanensis</name>
    <dbReference type="NCBI Taxonomy" id="575193"/>
    <lineage>
        <taxon>Bacteria</taxon>
        <taxon>Bacillati</taxon>
        <taxon>Actinomycetota</taxon>
        <taxon>Actinomycetes</taxon>
        <taxon>Streptosporangiales</taxon>
        <taxon>Streptosporangiaceae</taxon>
        <taxon>Planotetraspora</taxon>
    </lineage>
</organism>